<dbReference type="GO" id="GO:0019441">
    <property type="term" value="P:L-tryptophan catabolic process to kynurenine"/>
    <property type="evidence" value="ECO:0007669"/>
    <property type="project" value="InterPro"/>
</dbReference>
<proteinExistence type="predicted"/>
<dbReference type="STRING" id="698492.A0A0E9NIN7"/>
<dbReference type="GO" id="GO:0004061">
    <property type="term" value="F:arylformamidase activity"/>
    <property type="evidence" value="ECO:0007669"/>
    <property type="project" value="InterPro"/>
</dbReference>
<feature type="compositionally biased region" description="Pro residues" evidence="1">
    <location>
        <begin position="102"/>
        <end position="112"/>
    </location>
</feature>
<feature type="compositionally biased region" description="Basic and acidic residues" evidence="1">
    <location>
        <begin position="151"/>
        <end position="170"/>
    </location>
</feature>
<reference evidence="2 3" key="3">
    <citation type="journal article" date="2015" name="Genome Announc.">
        <title>Draft Genome Sequence of the Archiascomycetous Yeast Saitoella complicata.</title>
        <authorList>
            <person name="Yamauchi K."/>
            <person name="Kondo S."/>
            <person name="Hamamoto M."/>
            <person name="Takahashi Y."/>
            <person name="Ogura Y."/>
            <person name="Hayashi T."/>
            <person name="Nishida H."/>
        </authorList>
    </citation>
    <scope>NUCLEOTIDE SEQUENCE [LARGE SCALE GENOMIC DNA]</scope>
    <source>
        <strain evidence="2 3">NRRL Y-17804</strain>
    </source>
</reference>
<name>A0A0E9NIN7_SAICN</name>
<dbReference type="PANTHER" id="PTHR34861">
    <property type="match status" value="1"/>
</dbReference>
<reference evidence="2 3" key="1">
    <citation type="journal article" date="2011" name="J. Gen. Appl. Microbiol.">
        <title>Draft genome sequencing of the enigmatic yeast Saitoella complicata.</title>
        <authorList>
            <person name="Nishida H."/>
            <person name="Hamamoto M."/>
            <person name="Sugiyama J."/>
        </authorList>
    </citation>
    <scope>NUCLEOTIDE SEQUENCE [LARGE SCALE GENOMIC DNA]</scope>
    <source>
        <strain evidence="2 3">NRRL Y-17804</strain>
    </source>
</reference>
<accession>A0A0E9NIN7</accession>
<feature type="compositionally biased region" description="Low complexity" evidence="1">
    <location>
        <begin position="113"/>
        <end position="140"/>
    </location>
</feature>
<reference evidence="2 3" key="2">
    <citation type="journal article" date="2014" name="J. Gen. Appl. Microbiol.">
        <title>The early diverging ascomycetous budding yeast Saitoella complicata has three histone deacetylases belonging to the Clr6, Hos2, and Rpd3 lineages.</title>
        <authorList>
            <person name="Nishida H."/>
            <person name="Matsumoto T."/>
            <person name="Kondo S."/>
            <person name="Hamamoto M."/>
            <person name="Yoshikawa H."/>
        </authorList>
    </citation>
    <scope>NUCLEOTIDE SEQUENCE [LARGE SCALE GENOMIC DNA]</scope>
    <source>
        <strain evidence="2 3">NRRL Y-17804</strain>
    </source>
</reference>
<dbReference type="Gene3D" id="3.50.30.50">
    <property type="entry name" value="Putative cyclase"/>
    <property type="match status" value="1"/>
</dbReference>
<evidence type="ECO:0000256" key="1">
    <source>
        <dbReference type="SAM" id="MobiDB-lite"/>
    </source>
</evidence>
<dbReference type="Proteomes" id="UP000033140">
    <property type="component" value="Unassembled WGS sequence"/>
</dbReference>
<gene>
    <name evidence="2" type="ORF">G7K_3824-t1</name>
</gene>
<dbReference type="InterPro" id="IPR037175">
    <property type="entry name" value="KFase_sf"/>
</dbReference>
<evidence type="ECO:0000313" key="3">
    <source>
        <dbReference type="Proteomes" id="UP000033140"/>
    </source>
</evidence>
<organism evidence="2 3">
    <name type="scientific">Saitoella complicata (strain BCRC 22490 / CBS 7301 / JCM 7358 / NBRC 10748 / NRRL Y-17804)</name>
    <dbReference type="NCBI Taxonomy" id="698492"/>
    <lineage>
        <taxon>Eukaryota</taxon>
        <taxon>Fungi</taxon>
        <taxon>Dikarya</taxon>
        <taxon>Ascomycota</taxon>
        <taxon>Taphrinomycotina</taxon>
        <taxon>Taphrinomycotina incertae sedis</taxon>
        <taxon>Saitoella</taxon>
    </lineage>
</organism>
<evidence type="ECO:0000313" key="2">
    <source>
        <dbReference type="EMBL" id="GAO49678.1"/>
    </source>
</evidence>
<dbReference type="EMBL" id="BACD03000025">
    <property type="protein sequence ID" value="GAO49678.1"/>
    <property type="molecule type" value="Genomic_DNA"/>
</dbReference>
<dbReference type="AlphaFoldDB" id="A0A0E9NIN7"/>
<dbReference type="PANTHER" id="PTHR34861:SF10">
    <property type="entry name" value="CYCLASE"/>
    <property type="match status" value="1"/>
</dbReference>
<keyword evidence="3" id="KW-1185">Reference proteome</keyword>
<feature type="region of interest" description="Disordered" evidence="1">
    <location>
        <begin position="99"/>
        <end position="170"/>
    </location>
</feature>
<sequence length="170" mass="18702">MSSFDNISQLLKDRQPYRHEIIQLEPGRVLHDVVEFSTQGGSQWDGFRHVSYSNGLFYGGITMDEMLSCGLNGMHNWARKGIVGRGVLLDYYGYNPTYDPLSPSPISSPAPRPTVSTSRQETSSSSAPTSSPHTTLSPTTIDPLASPKAQDSNKARKHLDMESAVRCRGD</sequence>
<comment type="caution">
    <text evidence="2">The sequence shown here is derived from an EMBL/GenBank/DDBJ whole genome shotgun (WGS) entry which is preliminary data.</text>
</comment>
<protein>
    <submittedName>
        <fullName evidence="2">Uncharacterized protein</fullName>
    </submittedName>
</protein>